<dbReference type="InterPro" id="IPR006094">
    <property type="entry name" value="Oxid_FAD_bind_N"/>
</dbReference>
<dbReference type="PANTHER" id="PTHR10801">
    <property type="entry name" value="24-DEHYDROCHOLESTEROL REDUCTASE"/>
    <property type="match status" value="1"/>
</dbReference>
<keyword evidence="6" id="KW-0472">Membrane</keyword>
<dbReference type="InterPro" id="IPR036318">
    <property type="entry name" value="FAD-bd_PCMH-like_sf"/>
</dbReference>
<dbReference type="InterPro" id="IPR016169">
    <property type="entry name" value="FAD-bd_PCMH_sub2"/>
</dbReference>
<feature type="region of interest" description="Disordered" evidence="7">
    <location>
        <begin position="392"/>
        <end position="422"/>
    </location>
</feature>
<dbReference type="AlphaFoldDB" id="A0A178ZG51"/>
<dbReference type="RefSeq" id="XP_018691813.1">
    <property type="nucleotide sequence ID" value="XM_018839045.1"/>
</dbReference>
<feature type="domain" description="FAD-binding PCMH-type" evidence="8">
    <location>
        <begin position="7"/>
        <end position="181"/>
    </location>
</feature>
<evidence type="ECO:0000256" key="4">
    <source>
        <dbReference type="ARBA" id="ARBA00022989"/>
    </source>
</evidence>
<keyword evidence="5" id="KW-0560">Oxidoreductase</keyword>
<dbReference type="GO" id="GO:0016020">
    <property type="term" value="C:membrane"/>
    <property type="evidence" value="ECO:0007669"/>
    <property type="project" value="UniProtKB-SubCell"/>
</dbReference>
<sequence>MGDCQKRGGVSDQLLSQHNEAVSLVSDRIASFHARQIPFRIFHGNTNSTRLSDRTRDATVDISTLDHVIRVSPSKCTCLVEPSVPMDRLVAATLQYGLVPPVVPEFPGITVGGGFAGTAGESSSFKYGFFDRSVTWFEVVLADGKVVTASETERADLFHGMAGTFGTLGIITLFEMRLIPAKGFVELSYIRVGGIEHAEEVIRQVTKQGDADFLDGIMFAPEKGVIMAGRLAERSEKNKDLPVLTFTKPWDPWFYLHAEERMNSTENTSSMSPSPCSPSTPRDLVPLTDYLFRYDRGAFWTGRFAYTYFYVPFTRTVRWLADYFMHTRIMYHALHRSGLYQRFIIQDMALPNKNIPEFSHWLDRELPHIYPRWLCPLKHGASVSMNPHLRNQPSSAVDFDPSSTSTTTTTPDANQRNIEGDDDDFDNTLLNIGVWGETPSNTLHVTINRLIEAKLKSLGGMKWLYAQTFYTADEFWSIYDKRWYDALRKKYHAEGYIPSVYDKVRTKDLFEVDGEGRVLRDARMPVEKGVWRIWPIAGVYGVLSALKGGDYLRKR</sequence>
<evidence type="ECO:0000313" key="9">
    <source>
        <dbReference type="EMBL" id="OAP58446.1"/>
    </source>
</evidence>
<dbReference type="GO" id="GO:0008202">
    <property type="term" value="P:steroid metabolic process"/>
    <property type="evidence" value="ECO:0007669"/>
    <property type="project" value="TreeGrafter"/>
</dbReference>
<dbReference type="EMBL" id="LVYI01000006">
    <property type="protein sequence ID" value="OAP58446.1"/>
    <property type="molecule type" value="Genomic_DNA"/>
</dbReference>
<keyword evidence="3" id="KW-0812">Transmembrane</keyword>
<dbReference type="EC" id="1.3.1.72" evidence="2"/>
<protein>
    <recommendedName>
        <fullName evidence="2">Delta(24)-sterol reductase</fullName>
        <ecNumber evidence="2">1.3.1.72</ecNumber>
    </recommendedName>
</protein>
<dbReference type="SUPFAM" id="SSF56176">
    <property type="entry name" value="FAD-binding/transporter-associated domain-like"/>
    <property type="match status" value="1"/>
</dbReference>
<dbReference type="InterPro" id="IPR016166">
    <property type="entry name" value="FAD-bd_PCMH"/>
</dbReference>
<evidence type="ECO:0000256" key="5">
    <source>
        <dbReference type="ARBA" id="ARBA00023002"/>
    </source>
</evidence>
<evidence type="ECO:0000313" key="10">
    <source>
        <dbReference type="Proteomes" id="UP000078343"/>
    </source>
</evidence>
<gene>
    <name evidence="9" type="ORF">AYL99_07536</name>
</gene>
<comment type="subcellular location">
    <subcellularLocation>
        <location evidence="1">Membrane</location>
        <topology evidence="1">Single-pass membrane protein</topology>
    </subcellularLocation>
</comment>
<dbReference type="PANTHER" id="PTHR10801:SF0">
    <property type="entry name" value="DELTA(24)-STEROL REDUCTASE"/>
    <property type="match status" value="1"/>
</dbReference>
<evidence type="ECO:0000256" key="1">
    <source>
        <dbReference type="ARBA" id="ARBA00004167"/>
    </source>
</evidence>
<comment type="caution">
    <text evidence="9">The sequence shown here is derived from an EMBL/GenBank/DDBJ whole genome shotgun (WGS) entry which is preliminary data.</text>
</comment>
<dbReference type="Gene3D" id="3.30.465.10">
    <property type="match status" value="1"/>
</dbReference>
<evidence type="ECO:0000259" key="8">
    <source>
        <dbReference type="PROSITE" id="PS51387"/>
    </source>
</evidence>
<reference evidence="9 10" key="1">
    <citation type="submission" date="2016-04" db="EMBL/GenBank/DDBJ databases">
        <title>Draft genome of Fonsecaea erecta CBS 125763.</title>
        <authorList>
            <person name="Weiss V.A."/>
            <person name="Vicente V.A."/>
            <person name="Raittz R.T."/>
            <person name="Moreno L.F."/>
            <person name="De Souza E.M."/>
            <person name="Pedrosa F.O."/>
            <person name="Steffens M.B."/>
            <person name="Faoro H."/>
            <person name="Tadra-Sfeir M.Z."/>
            <person name="Najafzadeh M.J."/>
            <person name="Felipe M.S."/>
            <person name="Teixeira M."/>
            <person name="Sun J."/>
            <person name="Xi L."/>
            <person name="Gomes R."/>
            <person name="De Azevedo C.M."/>
            <person name="Salgado C.G."/>
            <person name="Da Silva M.B."/>
            <person name="Nascimento M.F."/>
            <person name="Queiroz-Telles F."/>
            <person name="Attili D.S."/>
            <person name="Gorbushina A."/>
        </authorList>
    </citation>
    <scope>NUCLEOTIDE SEQUENCE [LARGE SCALE GENOMIC DNA]</scope>
    <source>
        <strain evidence="9 10">CBS 125763</strain>
    </source>
</reference>
<accession>A0A178ZG51</accession>
<dbReference type="PROSITE" id="PS51387">
    <property type="entry name" value="FAD_PCMH"/>
    <property type="match status" value="1"/>
</dbReference>
<evidence type="ECO:0000256" key="3">
    <source>
        <dbReference type="ARBA" id="ARBA00022692"/>
    </source>
</evidence>
<proteinExistence type="predicted"/>
<name>A0A178ZG51_9EURO</name>
<keyword evidence="10" id="KW-1185">Reference proteome</keyword>
<dbReference type="GO" id="GO:0000246">
    <property type="term" value="F:Delta24(24-1) sterol reductase activity"/>
    <property type="evidence" value="ECO:0007669"/>
    <property type="project" value="TreeGrafter"/>
</dbReference>
<dbReference type="GeneID" id="30011704"/>
<dbReference type="GO" id="GO:0005737">
    <property type="term" value="C:cytoplasm"/>
    <property type="evidence" value="ECO:0007669"/>
    <property type="project" value="TreeGrafter"/>
</dbReference>
<dbReference type="OrthoDB" id="415825at2759"/>
<evidence type="ECO:0000256" key="6">
    <source>
        <dbReference type="ARBA" id="ARBA00023136"/>
    </source>
</evidence>
<dbReference type="Pfam" id="PF01565">
    <property type="entry name" value="FAD_binding_4"/>
    <property type="match status" value="1"/>
</dbReference>
<organism evidence="9 10">
    <name type="scientific">Fonsecaea erecta</name>
    <dbReference type="NCBI Taxonomy" id="1367422"/>
    <lineage>
        <taxon>Eukaryota</taxon>
        <taxon>Fungi</taxon>
        <taxon>Dikarya</taxon>
        <taxon>Ascomycota</taxon>
        <taxon>Pezizomycotina</taxon>
        <taxon>Eurotiomycetes</taxon>
        <taxon>Chaetothyriomycetidae</taxon>
        <taxon>Chaetothyriales</taxon>
        <taxon>Herpotrichiellaceae</taxon>
        <taxon>Fonsecaea</taxon>
    </lineage>
</organism>
<evidence type="ECO:0000256" key="2">
    <source>
        <dbReference type="ARBA" id="ARBA00012405"/>
    </source>
</evidence>
<dbReference type="STRING" id="1367422.A0A178ZG51"/>
<evidence type="ECO:0000256" key="7">
    <source>
        <dbReference type="SAM" id="MobiDB-lite"/>
    </source>
</evidence>
<keyword evidence="4" id="KW-1133">Transmembrane helix</keyword>
<dbReference type="GO" id="GO:0071949">
    <property type="term" value="F:FAD binding"/>
    <property type="evidence" value="ECO:0007669"/>
    <property type="project" value="InterPro"/>
</dbReference>
<dbReference type="InterPro" id="IPR040165">
    <property type="entry name" value="Diminuto-like"/>
</dbReference>
<dbReference type="Proteomes" id="UP000078343">
    <property type="component" value="Unassembled WGS sequence"/>
</dbReference>
<dbReference type="GO" id="GO:0050614">
    <property type="term" value="F:Delta24-sterol reductase activity"/>
    <property type="evidence" value="ECO:0007669"/>
    <property type="project" value="UniProtKB-EC"/>
</dbReference>